<name>A0AAU8BP15_9VIBR</name>
<dbReference type="RefSeq" id="WP_353499256.1">
    <property type="nucleotide sequence ID" value="NZ_CP115921.1"/>
</dbReference>
<dbReference type="AlphaFoldDB" id="A0AAU8BP15"/>
<protein>
    <submittedName>
        <fullName evidence="1">Phage tail protein</fullName>
    </submittedName>
</protein>
<dbReference type="InterPro" id="IPR010265">
    <property type="entry name" value="Phage_lambda_TipM"/>
</dbReference>
<dbReference type="Pfam" id="PF05939">
    <property type="entry name" value="Phage_min_tail"/>
    <property type="match status" value="1"/>
</dbReference>
<proteinExistence type="predicted"/>
<gene>
    <name evidence="1" type="ORF">PG915_22790</name>
</gene>
<accession>A0AAU8BP15</accession>
<dbReference type="EMBL" id="CP115921">
    <property type="protein sequence ID" value="XCD18106.1"/>
    <property type="molecule type" value="Genomic_DNA"/>
</dbReference>
<reference evidence="1" key="1">
    <citation type="submission" date="2023-01" db="EMBL/GenBank/DDBJ databases">
        <title>Vibrio sp. CB1-14 genome sequencing.</title>
        <authorList>
            <person name="Otstavnykh N."/>
            <person name="Isaeva M."/>
            <person name="Meleshko D."/>
        </authorList>
    </citation>
    <scope>NUCLEOTIDE SEQUENCE</scope>
    <source>
        <strain evidence="1">CB1-14</strain>
    </source>
</reference>
<dbReference type="KEGG" id="vck:PG915_22790"/>
<organism evidence="1">
    <name type="scientific">Vibrio chaetopteri</name>
    <dbReference type="NCBI Taxonomy" id="3016528"/>
    <lineage>
        <taxon>Bacteria</taxon>
        <taxon>Pseudomonadati</taxon>
        <taxon>Pseudomonadota</taxon>
        <taxon>Gammaproteobacteria</taxon>
        <taxon>Vibrionales</taxon>
        <taxon>Vibrionaceae</taxon>
        <taxon>Vibrio</taxon>
    </lineage>
</organism>
<evidence type="ECO:0000313" key="1">
    <source>
        <dbReference type="EMBL" id="XCD18106.1"/>
    </source>
</evidence>
<sequence length="109" mass="12532">MQRFNWVPVAGFSRICEPKIKLVQFGDGYQQRSPNGINYKLRTYSATFRDNSEIIKGVDDFLFDRGAVEAFLFVPFGEFVERTVVCKRWRVIETGVKGELTGIFEEVIG</sequence>